<keyword evidence="6 10" id="KW-0819">tRNA processing</keyword>
<proteinExistence type="inferred from homology"/>
<evidence type="ECO:0000256" key="11">
    <source>
        <dbReference type="SAM" id="MobiDB-lite"/>
    </source>
</evidence>
<evidence type="ECO:0000256" key="1">
    <source>
        <dbReference type="ARBA" id="ARBA00009775"/>
    </source>
</evidence>
<dbReference type="GO" id="GO:0052906">
    <property type="term" value="F:tRNA (guanine(37)-N1)-methyltransferase activity"/>
    <property type="evidence" value="ECO:0007669"/>
    <property type="project" value="UniProtKB-UniRule"/>
</dbReference>
<evidence type="ECO:0000256" key="6">
    <source>
        <dbReference type="ARBA" id="ARBA00022694"/>
    </source>
</evidence>
<feature type="binding site" evidence="10">
    <location>
        <begin position="312"/>
        <end position="313"/>
    </location>
    <ligand>
        <name>S-adenosyl-L-methionine</name>
        <dbReference type="ChEBI" id="CHEBI:59789"/>
    </ligand>
</feature>
<feature type="binding site" evidence="10">
    <location>
        <begin position="340"/>
        <end position="341"/>
    </location>
    <ligand>
        <name>S-adenosyl-L-methionine</name>
        <dbReference type="ChEBI" id="CHEBI:59789"/>
    </ligand>
</feature>
<evidence type="ECO:0000313" key="13">
    <source>
        <dbReference type="EMBL" id="PWN35121.1"/>
    </source>
</evidence>
<evidence type="ECO:0000256" key="4">
    <source>
        <dbReference type="ARBA" id="ARBA00022679"/>
    </source>
</evidence>
<dbReference type="OrthoDB" id="408788at2759"/>
<dbReference type="InterPro" id="IPR056743">
    <property type="entry name" value="TRM5-TYW2-like_MTfase"/>
</dbReference>
<comment type="function">
    <text evidence="10">Specifically methylates the N1 position of guanosine-37 in various cytoplasmic and mitochondrial tRNAs. Methylation is not dependent on the nature of the nucleoside 5' of the target nucleoside. This is the first step in the biosynthesis of wybutosine (yW), a modified base adjacent to the anticodon of tRNAs and required for accurate decoding.</text>
</comment>
<evidence type="ECO:0000256" key="8">
    <source>
        <dbReference type="ARBA" id="ARBA00023242"/>
    </source>
</evidence>
<dbReference type="InterPro" id="IPR030382">
    <property type="entry name" value="MeTrfase_TRM5/TYW2"/>
</dbReference>
<evidence type="ECO:0000256" key="5">
    <source>
        <dbReference type="ARBA" id="ARBA00022691"/>
    </source>
</evidence>
<dbReference type="HAMAP" id="MF_03152">
    <property type="entry name" value="TRM5"/>
    <property type="match status" value="1"/>
</dbReference>
<dbReference type="Proteomes" id="UP000245771">
    <property type="component" value="Unassembled WGS sequence"/>
</dbReference>
<dbReference type="GO" id="GO:0002939">
    <property type="term" value="P:tRNA N1-guanine methylation"/>
    <property type="evidence" value="ECO:0007669"/>
    <property type="project" value="TreeGrafter"/>
</dbReference>
<evidence type="ECO:0000256" key="9">
    <source>
        <dbReference type="ARBA" id="ARBA00047783"/>
    </source>
</evidence>
<keyword evidence="2 10" id="KW-0963">Cytoplasm</keyword>
<keyword evidence="4 10" id="KW-0808">Transferase</keyword>
<feature type="compositionally biased region" description="Low complexity" evidence="11">
    <location>
        <begin position="1"/>
        <end position="14"/>
    </location>
</feature>
<dbReference type="PANTHER" id="PTHR23245:SF36">
    <property type="entry name" value="TRNA (GUANINE(37)-N1)-METHYLTRANSFERASE"/>
    <property type="match status" value="1"/>
</dbReference>
<dbReference type="InParanoid" id="A0A316VGJ6"/>
<dbReference type="Pfam" id="PF25133">
    <property type="entry name" value="TYW2_N_2"/>
    <property type="match status" value="1"/>
</dbReference>
<protein>
    <recommendedName>
        <fullName evidence="10">tRNA (guanine(37)-N1)-methyltransferase</fullName>
        <ecNumber evidence="10">2.1.1.228</ecNumber>
    </recommendedName>
    <alternativeName>
        <fullName evidence="10">M1G-methyltransferase</fullName>
    </alternativeName>
    <alternativeName>
        <fullName evidence="10">tRNA [GM37] methyltransferase</fullName>
    </alternativeName>
    <alternativeName>
        <fullName evidence="10">tRNA methyltransferase 5</fullName>
    </alternativeName>
</protein>
<feature type="region of interest" description="Disordered" evidence="11">
    <location>
        <begin position="1"/>
        <end position="39"/>
    </location>
</feature>
<dbReference type="SUPFAM" id="SSF53335">
    <property type="entry name" value="S-adenosyl-L-methionine-dependent methyltransferases"/>
    <property type="match status" value="1"/>
</dbReference>
<evidence type="ECO:0000256" key="10">
    <source>
        <dbReference type="HAMAP-Rule" id="MF_03152"/>
    </source>
</evidence>
<comment type="similarity">
    <text evidence="10">Belongs to the TRM5 / TYW2 family.</text>
</comment>
<comment type="subcellular location">
    <subcellularLocation>
        <location evidence="10">Mitochondrion matrix</location>
    </subcellularLocation>
    <subcellularLocation>
        <location evidence="10">Nucleus</location>
    </subcellularLocation>
    <subcellularLocation>
        <location evidence="10">Cytoplasm</location>
    </subcellularLocation>
    <text evidence="10">Predominantly in the mitochondria and in the nucleus.</text>
</comment>
<dbReference type="GO" id="GO:0005759">
    <property type="term" value="C:mitochondrial matrix"/>
    <property type="evidence" value="ECO:0007669"/>
    <property type="project" value="UniProtKB-SubCell"/>
</dbReference>
<evidence type="ECO:0000256" key="3">
    <source>
        <dbReference type="ARBA" id="ARBA00022603"/>
    </source>
</evidence>
<dbReference type="GO" id="GO:0005634">
    <property type="term" value="C:nucleus"/>
    <property type="evidence" value="ECO:0007669"/>
    <property type="project" value="UniProtKB-SubCell"/>
</dbReference>
<gene>
    <name evidence="10" type="primary">TRM5</name>
    <name evidence="13" type="ORF">FA14DRAFT_120613</name>
</gene>
<dbReference type="InterPro" id="IPR025792">
    <property type="entry name" value="tRNA_Gua_MeTrfase_euk"/>
</dbReference>
<dbReference type="FunCoup" id="A0A316VGJ6">
    <property type="interactions" value="338"/>
</dbReference>
<dbReference type="AlphaFoldDB" id="A0A316VGJ6"/>
<dbReference type="InterPro" id="IPR056744">
    <property type="entry name" value="TRM5/TYW2-like_N"/>
</dbReference>
<reference evidence="13 14" key="1">
    <citation type="journal article" date="2018" name="Mol. Biol. Evol.">
        <title>Broad Genomic Sampling Reveals a Smut Pathogenic Ancestry of the Fungal Clade Ustilaginomycotina.</title>
        <authorList>
            <person name="Kijpornyongpan T."/>
            <person name="Mondo S.J."/>
            <person name="Barry K."/>
            <person name="Sandor L."/>
            <person name="Lee J."/>
            <person name="Lipzen A."/>
            <person name="Pangilinan J."/>
            <person name="LaButti K."/>
            <person name="Hainaut M."/>
            <person name="Henrissat B."/>
            <person name="Grigoriev I.V."/>
            <person name="Spatafora J.W."/>
            <person name="Aime M.C."/>
        </authorList>
    </citation>
    <scope>NUCLEOTIDE SEQUENCE [LARGE SCALE GENOMIC DNA]</scope>
    <source>
        <strain evidence="13 14">MCA 3882</strain>
    </source>
</reference>
<dbReference type="Gene3D" id="3.40.50.150">
    <property type="entry name" value="Vaccinia Virus protein VP39"/>
    <property type="match status" value="1"/>
</dbReference>
<evidence type="ECO:0000259" key="12">
    <source>
        <dbReference type="PROSITE" id="PS51684"/>
    </source>
</evidence>
<keyword evidence="14" id="KW-1185">Reference proteome</keyword>
<sequence length="495" mass="55882">MTSSSTAEGSGTSARAPRPLRRIPTSPYPLKQLHPSSSIPRFPLIAPETEEAKQYAESSIDGSILQQAKKAFEQVRPVLAINVPAKQTSLFQNHQHLKQNVLRVPRLRPLKSDPNDPDRRILLFNVEKLEDLSTEGQEVLRSAEAEGTLNITSDEVRAEYDHWNADDVLSALLPEGLPEGTPTAFTTTGHIAHVNLRDEYAPYRFIIGQVILDKNTAIRTVVNKLDTIDNEFRFFKMERLAGDDDYMVTLSESGCSFTFDFRTVYWNSRLHTEHARLLDIFKPFEVISDVMAGVGPFAVPAAKRGCHVLANDLNPASYESMLVNQVKNRVEDRLKPFCEDGRAFIRNSIKLCWEKPSDGTPVSELDRKTVLSSNTRLIDHFVMNLPATAIEFLDAFRGAYKDIAGEELEKELERRSNTEGKETVFPMVHVHCFTKDLEEPYRDICQRANKAMGIPEDSPHPPSETSLHLVRSVAPNKDMYCLSFRLTRAILFDTI</sequence>
<keyword evidence="8 10" id="KW-0539">Nucleus</keyword>
<feature type="binding site" evidence="10">
    <location>
        <position position="274"/>
    </location>
    <ligand>
        <name>S-adenosyl-L-methionine</name>
        <dbReference type="ChEBI" id="CHEBI:59789"/>
    </ligand>
</feature>
<accession>A0A316VGJ6</accession>
<keyword evidence="7 10" id="KW-0496">Mitochondrion</keyword>
<feature type="binding site" evidence="10">
    <location>
        <position position="384"/>
    </location>
    <ligand>
        <name>S-adenosyl-L-methionine</name>
        <dbReference type="ChEBI" id="CHEBI:59789"/>
    </ligand>
</feature>
<evidence type="ECO:0000256" key="2">
    <source>
        <dbReference type="ARBA" id="ARBA00022490"/>
    </source>
</evidence>
<dbReference type="EMBL" id="KZ819603">
    <property type="protein sequence ID" value="PWN35121.1"/>
    <property type="molecule type" value="Genomic_DNA"/>
</dbReference>
<dbReference type="InterPro" id="IPR029063">
    <property type="entry name" value="SAM-dependent_MTases_sf"/>
</dbReference>
<organism evidence="13 14">
    <name type="scientific">Meira miltonrushii</name>
    <dbReference type="NCBI Taxonomy" id="1280837"/>
    <lineage>
        <taxon>Eukaryota</taxon>
        <taxon>Fungi</taxon>
        <taxon>Dikarya</taxon>
        <taxon>Basidiomycota</taxon>
        <taxon>Ustilaginomycotina</taxon>
        <taxon>Exobasidiomycetes</taxon>
        <taxon>Exobasidiales</taxon>
        <taxon>Brachybasidiaceae</taxon>
        <taxon>Meira</taxon>
    </lineage>
</organism>
<dbReference type="EC" id="2.1.1.228" evidence="10"/>
<comment type="subunit">
    <text evidence="10">Monomer.</text>
</comment>
<dbReference type="PROSITE" id="PS51684">
    <property type="entry name" value="SAM_MT_TRM5_TYW2"/>
    <property type="match status" value="1"/>
</dbReference>
<dbReference type="GO" id="GO:0070901">
    <property type="term" value="P:mitochondrial tRNA methylation"/>
    <property type="evidence" value="ECO:0007669"/>
    <property type="project" value="UniProtKB-ARBA"/>
</dbReference>
<evidence type="ECO:0000313" key="14">
    <source>
        <dbReference type="Proteomes" id="UP000245771"/>
    </source>
</evidence>
<keyword evidence="3 10" id="KW-0489">Methyltransferase</keyword>
<keyword evidence="5 10" id="KW-0949">S-adenosyl-L-methionine</keyword>
<dbReference type="STRING" id="1280837.A0A316VGJ6"/>
<dbReference type="PANTHER" id="PTHR23245">
    <property type="entry name" value="TRNA METHYLTRANSFERASE"/>
    <property type="match status" value="1"/>
</dbReference>
<comment type="catalytic activity">
    <reaction evidence="9 10">
        <text>guanosine(37) in tRNA + S-adenosyl-L-methionine = N(1)-methylguanosine(37) in tRNA + S-adenosyl-L-homocysteine + H(+)</text>
        <dbReference type="Rhea" id="RHEA:36899"/>
        <dbReference type="Rhea" id="RHEA-COMP:10145"/>
        <dbReference type="Rhea" id="RHEA-COMP:10147"/>
        <dbReference type="ChEBI" id="CHEBI:15378"/>
        <dbReference type="ChEBI" id="CHEBI:57856"/>
        <dbReference type="ChEBI" id="CHEBI:59789"/>
        <dbReference type="ChEBI" id="CHEBI:73542"/>
        <dbReference type="ChEBI" id="CHEBI:74269"/>
        <dbReference type="EC" id="2.1.1.228"/>
    </reaction>
</comment>
<dbReference type="Gene3D" id="3.30.300.110">
    <property type="entry name" value="Met-10+ protein-like domains"/>
    <property type="match status" value="1"/>
</dbReference>
<comment type="similarity">
    <text evidence="1">Belongs to the class I-like SAM-binding methyltransferase superfamily. TRM5/TYW2 family.</text>
</comment>
<dbReference type="FunFam" id="3.30.300.110:FF:000001">
    <property type="entry name" value="tRNA (guanine(37)-N1)-methyltransferase"/>
    <property type="match status" value="1"/>
</dbReference>
<evidence type="ECO:0000256" key="7">
    <source>
        <dbReference type="ARBA" id="ARBA00023128"/>
    </source>
</evidence>
<name>A0A316VGJ6_9BASI</name>
<feature type="domain" description="SAM-dependent methyltransferase TRM5/TYW2-type" evidence="12">
    <location>
        <begin position="185"/>
        <end position="488"/>
    </location>
</feature>
<dbReference type="Pfam" id="PF02475">
    <property type="entry name" value="TRM5-TYW2_MTfase"/>
    <property type="match status" value="1"/>
</dbReference>